<accession>A0A4R6UR59</accession>
<keyword evidence="1" id="KW-0472">Membrane</keyword>
<keyword evidence="3" id="KW-1185">Reference proteome</keyword>
<dbReference type="InterPro" id="IPR036514">
    <property type="entry name" value="SGNH_hydro_sf"/>
</dbReference>
<evidence type="ECO:0000313" key="2">
    <source>
        <dbReference type="EMBL" id="TDQ49531.1"/>
    </source>
</evidence>
<dbReference type="Pfam" id="PF00657">
    <property type="entry name" value="Lipase_GDSL"/>
    <property type="match status" value="1"/>
</dbReference>
<feature type="transmembrane region" description="Helical" evidence="1">
    <location>
        <begin position="12"/>
        <end position="30"/>
    </location>
</feature>
<dbReference type="EMBL" id="SNYM01000004">
    <property type="protein sequence ID" value="TDQ49531.1"/>
    <property type="molecule type" value="Genomic_DNA"/>
</dbReference>
<dbReference type="RefSeq" id="WP_133589201.1">
    <property type="nucleotide sequence ID" value="NZ_CP037953.1"/>
</dbReference>
<gene>
    <name evidence="2" type="ORF">EV696_104237</name>
</gene>
<dbReference type="Gene3D" id="3.40.50.1110">
    <property type="entry name" value="SGNH hydrolase"/>
    <property type="match status" value="1"/>
</dbReference>
<dbReference type="InterPro" id="IPR001087">
    <property type="entry name" value="GDSL"/>
</dbReference>
<dbReference type="Proteomes" id="UP000295375">
    <property type="component" value="Unassembled WGS sequence"/>
</dbReference>
<dbReference type="GO" id="GO:0016788">
    <property type="term" value="F:hydrolase activity, acting on ester bonds"/>
    <property type="evidence" value="ECO:0007669"/>
    <property type="project" value="InterPro"/>
</dbReference>
<organism evidence="2 3">
    <name type="scientific">Permianibacter aggregans</name>
    <dbReference type="NCBI Taxonomy" id="1510150"/>
    <lineage>
        <taxon>Bacteria</taxon>
        <taxon>Pseudomonadati</taxon>
        <taxon>Pseudomonadota</taxon>
        <taxon>Gammaproteobacteria</taxon>
        <taxon>Pseudomonadales</taxon>
        <taxon>Pseudomonadaceae</taxon>
        <taxon>Permianibacter</taxon>
    </lineage>
</organism>
<protein>
    <recommendedName>
        <fullName evidence="4">GDSL-like lipase/acylhydrolase family protein</fullName>
    </recommendedName>
</protein>
<keyword evidence="1" id="KW-1133">Transmembrane helix</keyword>
<proteinExistence type="predicted"/>
<comment type="caution">
    <text evidence="2">The sequence shown here is derived from an EMBL/GenBank/DDBJ whole genome shotgun (WGS) entry which is preliminary data.</text>
</comment>
<dbReference type="OrthoDB" id="9803968at2"/>
<evidence type="ECO:0000256" key="1">
    <source>
        <dbReference type="SAM" id="Phobius"/>
    </source>
</evidence>
<sequence>MEQPSPPRPWHHAAILLWMLGFLVVIELALEWRAHQRGYDTLLFSKERASDAISTSPFRNPPIAPERTSNLPLIWLMGASHAEDSYLPVDTIFPNLICRQPALRCVLINASSAGADIDENLSVFQQYASEWQPDYVLLYQGSIEIQLLSKLAFGTPEAVANADTPSLYQQALNHVRSTVEATTVFSHLTQELRTRLMAAKPLHDAIPEPVWQIFRQRLQRVIDASREQGAEPVLLTFAARYRADQREQFSDELFRSQLRYNPYLSRQGWLQSIERLNQEISTLAEQQGLQLIELADSTSGQASFFRDFSHFTREGHQHVAEQIAERLKLKSPQLTEVSR</sequence>
<keyword evidence="1" id="KW-0812">Transmembrane</keyword>
<reference evidence="2 3" key="1">
    <citation type="submission" date="2019-03" db="EMBL/GenBank/DDBJ databases">
        <title>Genomic Encyclopedia of Type Strains, Phase IV (KMG-IV): sequencing the most valuable type-strain genomes for metagenomic binning, comparative biology and taxonomic classification.</title>
        <authorList>
            <person name="Goeker M."/>
        </authorList>
    </citation>
    <scope>NUCLEOTIDE SEQUENCE [LARGE SCALE GENOMIC DNA]</scope>
    <source>
        <strain evidence="2 3">DSM 103792</strain>
    </source>
</reference>
<evidence type="ECO:0008006" key="4">
    <source>
        <dbReference type="Google" id="ProtNLM"/>
    </source>
</evidence>
<dbReference type="SUPFAM" id="SSF52266">
    <property type="entry name" value="SGNH hydrolase"/>
    <property type="match status" value="1"/>
</dbReference>
<dbReference type="AlphaFoldDB" id="A0A4R6UR59"/>
<name>A0A4R6UR59_9GAMM</name>
<evidence type="ECO:0000313" key="3">
    <source>
        <dbReference type="Proteomes" id="UP000295375"/>
    </source>
</evidence>